<name>A0A699HKR9_TANCI</name>
<organism evidence="1">
    <name type="scientific">Tanacetum cinerariifolium</name>
    <name type="common">Dalmatian daisy</name>
    <name type="synonym">Chrysanthemum cinerariifolium</name>
    <dbReference type="NCBI Taxonomy" id="118510"/>
    <lineage>
        <taxon>Eukaryota</taxon>
        <taxon>Viridiplantae</taxon>
        <taxon>Streptophyta</taxon>
        <taxon>Embryophyta</taxon>
        <taxon>Tracheophyta</taxon>
        <taxon>Spermatophyta</taxon>
        <taxon>Magnoliopsida</taxon>
        <taxon>eudicotyledons</taxon>
        <taxon>Gunneridae</taxon>
        <taxon>Pentapetalae</taxon>
        <taxon>asterids</taxon>
        <taxon>campanulids</taxon>
        <taxon>Asterales</taxon>
        <taxon>Asteraceae</taxon>
        <taxon>Asteroideae</taxon>
        <taxon>Anthemideae</taxon>
        <taxon>Anthemidinae</taxon>
        <taxon>Tanacetum</taxon>
    </lineage>
</organism>
<evidence type="ECO:0008006" key="2">
    <source>
        <dbReference type="Google" id="ProtNLM"/>
    </source>
</evidence>
<protein>
    <recommendedName>
        <fullName evidence="2">Reverse transcriptase domain-containing protein</fullName>
    </recommendedName>
</protein>
<reference evidence="1" key="1">
    <citation type="journal article" date="2019" name="Sci. Rep.">
        <title>Draft genome of Tanacetum cinerariifolium, the natural source of mosquito coil.</title>
        <authorList>
            <person name="Yamashiro T."/>
            <person name="Shiraishi A."/>
            <person name="Satake H."/>
            <person name="Nakayama K."/>
        </authorList>
    </citation>
    <scope>NUCLEOTIDE SEQUENCE</scope>
</reference>
<dbReference type="EMBL" id="BKCJ010144442">
    <property type="protein sequence ID" value="GEX99806.1"/>
    <property type="molecule type" value="Genomic_DNA"/>
</dbReference>
<proteinExistence type="predicted"/>
<comment type="caution">
    <text evidence="1">The sequence shown here is derived from an EMBL/GenBank/DDBJ whole genome shotgun (WGS) entry which is preliminary data.</text>
</comment>
<accession>A0A699HKR9</accession>
<dbReference type="AlphaFoldDB" id="A0A699HKR9"/>
<gene>
    <name evidence="1" type="ORF">Tci_371781</name>
</gene>
<dbReference type="Pfam" id="PF08284">
    <property type="entry name" value="RVP_2"/>
    <property type="match status" value="1"/>
</dbReference>
<sequence length="153" mass="17105">MADLKMAKLQGHYRIDCSKLKNQNRGNKSENKPNEARGRAYALGGGASLESNVVTGMFLLNNHYAHMLFNSGADRTFVSTTFSVLLDIIPSTLDVVRIPYGNEVLEIHGDRCSGREKSRLSIISYTKTQKYIQKGCQVFLAQVMEKEAEDKSE</sequence>
<evidence type="ECO:0000313" key="1">
    <source>
        <dbReference type="EMBL" id="GEX99806.1"/>
    </source>
</evidence>